<feature type="domain" description="PABS" evidence="12">
    <location>
        <begin position="6"/>
        <end position="241"/>
    </location>
</feature>
<reference evidence="13" key="1">
    <citation type="submission" date="2022-01" db="EMBL/GenBank/DDBJ databases">
        <authorList>
            <person name="King R."/>
        </authorList>
    </citation>
    <scope>NUCLEOTIDE SEQUENCE</scope>
</reference>
<dbReference type="PANTHER" id="PTHR11558:SF11">
    <property type="entry name" value="SPERMIDINE SYNTHASE"/>
    <property type="match status" value="1"/>
</dbReference>
<name>A0A9P0GBG0_9CUCU</name>
<dbReference type="InterPro" id="IPR001045">
    <property type="entry name" value="Spermi_synthase"/>
</dbReference>
<dbReference type="SUPFAM" id="SSF53335">
    <property type="entry name" value="S-adenosyl-L-methionine-dependent methyltransferases"/>
    <property type="match status" value="1"/>
</dbReference>
<organism evidence="13 14">
    <name type="scientific">Psylliodes chrysocephalus</name>
    <dbReference type="NCBI Taxonomy" id="3402493"/>
    <lineage>
        <taxon>Eukaryota</taxon>
        <taxon>Metazoa</taxon>
        <taxon>Ecdysozoa</taxon>
        <taxon>Arthropoda</taxon>
        <taxon>Hexapoda</taxon>
        <taxon>Insecta</taxon>
        <taxon>Pterygota</taxon>
        <taxon>Neoptera</taxon>
        <taxon>Endopterygota</taxon>
        <taxon>Coleoptera</taxon>
        <taxon>Polyphaga</taxon>
        <taxon>Cucujiformia</taxon>
        <taxon>Chrysomeloidea</taxon>
        <taxon>Chrysomelidae</taxon>
        <taxon>Galerucinae</taxon>
        <taxon>Alticini</taxon>
        <taxon>Psylliodes</taxon>
    </lineage>
</organism>
<dbReference type="OrthoDB" id="38125at2759"/>
<dbReference type="Gene3D" id="2.30.140.10">
    <property type="entry name" value="Spermidine synthase, tetramerisation domain"/>
    <property type="match status" value="1"/>
</dbReference>
<comment type="function">
    <text evidence="7">Catalyzes the production of spermidine from putrescine and decarboxylated S-adenosylmethionine (dcSAM). Has a strong preference for putrescine as substrate, and has very low activity towards 1,3-diaminopropane. Has extremely low activity towards spermidine.</text>
</comment>
<evidence type="ECO:0000256" key="2">
    <source>
        <dbReference type="ARBA" id="ARBA00007867"/>
    </source>
</evidence>
<dbReference type="CDD" id="cd02440">
    <property type="entry name" value="AdoMet_MTases"/>
    <property type="match status" value="1"/>
</dbReference>
<keyword evidence="14" id="KW-1185">Reference proteome</keyword>
<keyword evidence="5 10" id="KW-0808">Transferase</keyword>
<evidence type="ECO:0000313" key="13">
    <source>
        <dbReference type="EMBL" id="CAH1103805.1"/>
    </source>
</evidence>
<dbReference type="GO" id="GO:0008295">
    <property type="term" value="P:spermidine biosynthetic process"/>
    <property type="evidence" value="ECO:0007669"/>
    <property type="project" value="TreeGrafter"/>
</dbReference>
<evidence type="ECO:0000256" key="6">
    <source>
        <dbReference type="ARBA" id="ARBA00049307"/>
    </source>
</evidence>
<dbReference type="InterPro" id="IPR030374">
    <property type="entry name" value="PABS"/>
</dbReference>
<dbReference type="GO" id="GO:0004766">
    <property type="term" value="F:spermidine synthase activity"/>
    <property type="evidence" value="ECO:0007669"/>
    <property type="project" value="UniProtKB-EC"/>
</dbReference>
<dbReference type="NCBIfam" id="TIGR00417">
    <property type="entry name" value="speE"/>
    <property type="match status" value="1"/>
</dbReference>
<dbReference type="InterPro" id="IPR037163">
    <property type="entry name" value="Spermidine_synt_N_sf"/>
</dbReference>
<evidence type="ECO:0000256" key="7">
    <source>
        <dbReference type="ARBA" id="ARBA00053963"/>
    </source>
</evidence>
<evidence type="ECO:0000259" key="12">
    <source>
        <dbReference type="PROSITE" id="PS51006"/>
    </source>
</evidence>
<dbReference type="PROSITE" id="PS01330">
    <property type="entry name" value="PABS_1"/>
    <property type="match status" value="1"/>
</dbReference>
<dbReference type="EC" id="2.5.1.16" evidence="4"/>
<proteinExistence type="inferred from homology"/>
<dbReference type="PANTHER" id="PTHR11558">
    <property type="entry name" value="SPERMIDINE/SPERMINE SYNTHASE"/>
    <property type="match status" value="1"/>
</dbReference>
<evidence type="ECO:0000256" key="10">
    <source>
        <dbReference type="PROSITE-ProRule" id="PRU00354"/>
    </source>
</evidence>
<keyword evidence="10" id="KW-0620">Polyamine biosynthesis</keyword>
<dbReference type="EMBL" id="OV651827">
    <property type="protein sequence ID" value="CAH1103805.1"/>
    <property type="molecule type" value="Genomic_DNA"/>
</dbReference>
<evidence type="ECO:0000313" key="14">
    <source>
        <dbReference type="Proteomes" id="UP001153636"/>
    </source>
</evidence>
<dbReference type="InterPro" id="IPR030373">
    <property type="entry name" value="PABS_CS"/>
</dbReference>
<comment type="catalytic activity">
    <reaction evidence="6">
        <text>S-adenosyl 3-(methylsulfanyl)propylamine + putrescine = S-methyl-5'-thioadenosine + spermidine + H(+)</text>
        <dbReference type="Rhea" id="RHEA:12721"/>
        <dbReference type="ChEBI" id="CHEBI:15378"/>
        <dbReference type="ChEBI" id="CHEBI:17509"/>
        <dbReference type="ChEBI" id="CHEBI:57443"/>
        <dbReference type="ChEBI" id="CHEBI:57834"/>
        <dbReference type="ChEBI" id="CHEBI:326268"/>
        <dbReference type="EC" id="2.5.1.16"/>
    </reaction>
</comment>
<accession>A0A9P0GBG0</accession>
<dbReference type="Pfam" id="PF17284">
    <property type="entry name" value="Spermine_synt_N"/>
    <property type="match status" value="1"/>
</dbReference>
<dbReference type="GO" id="GO:0005829">
    <property type="term" value="C:cytosol"/>
    <property type="evidence" value="ECO:0007669"/>
    <property type="project" value="TreeGrafter"/>
</dbReference>
<comment type="subunit">
    <text evidence="3">Homodimer or homotetramer.</text>
</comment>
<comment type="similarity">
    <text evidence="2 11">Belongs to the spermidine/spermine synthase family.</text>
</comment>
<comment type="pathway">
    <text evidence="1">Amine and polyamine biosynthesis; spermidine biosynthesis; spermidine from putrescine: step 1/1.</text>
</comment>
<dbReference type="InterPro" id="IPR035246">
    <property type="entry name" value="Spermidine_synt_N"/>
</dbReference>
<dbReference type="Pfam" id="PF01564">
    <property type="entry name" value="Spermine_synth"/>
    <property type="match status" value="1"/>
</dbReference>
<dbReference type="NCBIfam" id="NF002010">
    <property type="entry name" value="PRK00811.1"/>
    <property type="match status" value="1"/>
</dbReference>
<sequence>MDLVKNGWFSEISDLWPGQCFSLKVKEILYQDKSDYQDILIFESTNNGTALILDGIIQCTQKDEFSYQEMITFIPLCNHANPERVLIVGGGDGGVAREVQKHPLVKEIIQVEIDEKVVNASKKHLPFMAKGFNSPKVTLNICDGFEYMKNHKNEFDVIITDSSDPIGPAVNLFTESYYKLLKEALRPKGVISCQAGTVWTDLPHVKQTICHCKKYFKSVKYAYSSVPSYTDGQIGYLVATVDDTNDLKKPNFIFTDKQLEELNIKYYSDEIHSAAFVLPNFVKRHLSK</sequence>
<dbReference type="PROSITE" id="PS51006">
    <property type="entry name" value="PABS_2"/>
    <property type="match status" value="1"/>
</dbReference>
<protein>
    <recommendedName>
        <fullName evidence="8">Spermidine synthase</fullName>
        <ecNumber evidence="4">2.5.1.16</ecNumber>
    </recommendedName>
    <alternativeName>
        <fullName evidence="9">Putrescine aminopropyltransferase</fullName>
    </alternativeName>
</protein>
<dbReference type="AlphaFoldDB" id="A0A9P0GBG0"/>
<evidence type="ECO:0000256" key="9">
    <source>
        <dbReference type="ARBA" id="ARBA00082964"/>
    </source>
</evidence>
<evidence type="ECO:0000256" key="11">
    <source>
        <dbReference type="RuleBase" id="RU003836"/>
    </source>
</evidence>
<gene>
    <name evidence="13" type="ORF">PSYICH_LOCUS5013</name>
</gene>
<dbReference type="Gene3D" id="3.40.50.150">
    <property type="entry name" value="Vaccinia Virus protein VP39"/>
    <property type="match status" value="1"/>
</dbReference>
<dbReference type="FunFam" id="2.30.140.10:FF:000001">
    <property type="entry name" value="SPE3p Spermidine synthase"/>
    <property type="match status" value="1"/>
</dbReference>
<dbReference type="HAMAP" id="MF_00198">
    <property type="entry name" value="Spermidine_synth"/>
    <property type="match status" value="1"/>
</dbReference>
<evidence type="ECO:0000256" key="3">
    <source>
        <dbReference type="ARBA" id="ARBA00011774"/>
    </source>
</evidence>
<feature type="active site" description="Proton acceptor" evidence="10">
    <location>
        <position position="161"/>
    </location>
</feature>
<evidence type="ECO:0000256" key="5">
    <source>
        <dbReference type="ARBA" id="ARBA00022679"/>
    </source>
</evidence>
<dbReference type="InterPro" id="IPR029063">
    <property type="entry name" value="SAM-dependent_MTases_sf"/>
</dbReference>
<evidence type="ECO:0000256" key="4">
    <source>
        <dbReference type="ARBA" id="ARBA00012455"/>
    </source>
</evidence>
<evidence type="ECO:0000256" key="1">
    <source>
        <dbReference type="ARBA" id="ARBA00005123"/>
    </source>
</evidence>
<dbReference type="Proteomes" id="UP001153636">
    <property type="component" value="Chromosome 15"/>
</dbReference>
<dbReference type="FunFam" id="3.40.50.150:FF:000013">
    <property type="entry name" value="Spermidine synthase"/>
    <property type="match status" value="1"/>
</dbReference>
<evidence type="ECO:0000256" key="8">
    <source>
        <dbReference type="ARBA" id="ARBA00072554"/>
    </source>
</evidence>